<reference evidence="2 3" key="1">
    <citation type="journal article" date="2014" name="Agronomy (Basel)">
        <title>A Draft Genome Sequence for Ensete ventricosum, the Drought-Tolerant Tree Against Hunger.</title>
        <authorList>
            <person name="Harrison J."/>
            <person name="Moore K.A."/>
            <person name="Paszkiewicz K."/>
            <person name="Jones T."/>
            <person name="Grant M."/>
            <person name="Ambacheew D."/>
            <person name="Muzemil S."/>
            <person name="Studholme D.J."/>
        </authorList>
    </citation>
    <scope>NUCLEOTIDE SEQUENCE [LARGE SCALE GENOMIC DNA]</scope>
</reference>
<organism evidence="2 3">
    <name type="scientific">Ensete ventricosum</name>
    <name type="common">Abyssinian banana</name>
    <name type="synonym">Musa ensete</name>
    <dbReference type="NCBI Taxonomy" id="4639"/>
    <lineage>
        <taxon>Eukaryota</taxon>
        <taxon>Viridiplantae</taxon>
        <taxon>Streptophyta</taxon>
        <taxon>Embryophyta</taxon>
        <taxon>Tracheophyta</taxon>
        <taxon>Spermatophyta</taxon>
        <taxon>Magnoliopsida</taxon>
        <taxon>Liliopsida</taxon>
        <taxon>Zingiberales</taxon>
        <taxon>Musaceae</taxon>
        <taxon>Ensete</taxon>
    </lineage>
</organism>
<name>A0A426XD53_ENSVE</name>
<dbReference type="EMBL" id="AMZH03022343">
    <property type="protein sequence ID" value="RRT37411.1"/>
    <property type="molecule type" value="Genomic_DNA"/>
</dbReference>
<dbReference type="Proteomes" id="UP000287651">
    <property type="component" value="Unassembled WGS sequence"/>
</dbReference>
<feature type="region of interest" description="Disordered" evidence="1">
    <location>
        <begin position="138"/>
        <end position="179"/>
    </location>
</feature>
<proteinExistence type="predicted"/>
<protein>
    <submittedName>
        <fullName evidence="2">Uncharacterized protein</fullName>
    </submittedName>
</protein>
<dbReference type="AlphaFoldDB" id="A0A426XD53"/>
<evidence type="ECO:0000256" key="1">
    <source>
        <dbReference type="SAM" id="MobiDB-lite"/>
    </source>
</evidence>
<gene>
    <name evidence="2" type="ORF">B296_00057984</name>
</gene>
<accession>A0A426XD53</accession>
<evidence type="ECO:0000313" key="2">
    <source>
        <dbReference type="EMBL" id="RRT37411.1"/>
    </source>
</evidence>
<evidence type="ECO:0000313" key="3">
    <source>
        <dbReference type="Proteomes" id="UP000287651"/>
    </source>
</evidence>
<sequence length="192" mass="20174">LVRSITCLSCTADGPQLATGVTGKECVCLVEPDDKALVEDKTLVIKNCLDVDACSCGPCEEGVPGIRRTVLSPPGVEFLVLRLLCGKRLLMDDFALVEIGLGGKPALTEPGLDKTFDLAEGNGISRVLADGSDGAAEFSISNRNRDHSSNTTPSSSRTEENPSIGHFAPAIGRESSCGDRRGELWELGGADL</sequence>
<feature type="non-terminal residue" evidence="2">
    <location>
        <position position="1"/>
    </location>
</feature>
<comment type="caution">
    <text evidence="2">The sequence shown here is derived from an EMBL/GenBank/DDBJ whole genome shotgun (WGS) entry which is preliminary data.</text>
</comment>